<dbReference type="PANTHER" id="PTHR43784">
    <property type="entry name" value="GDSL-LIKE LIPASE/ACYLHYDROLASE, PUTATIVE (AFU_ORTHOLOGUE AFUA_2G00820)-RELATED"/>
    <property type="match status" value="1"/>
</dbReference>
<dbReference type="AlphaFoldDB" id="F8JNS4"/>
<evidence type="ECO:0000256" key="1">
    <source>
        <dbReference type="SAM" id="SignalP"/>
    </source>
</evidence>
<accession>F8JNS4</accession>
<dbReference type="InterPro" id="IPR013830">
    <property type="entry name" value="SGNH_hydro"/>
</dbReference>
<protein>
    <submittedName>
        <fullName evidence="3">Secreted protein</fullName>
    </submittedName>
</protein>
<sequence length="425" mass="44763">MRRPADDGGTVQHVPRRTVRRAVAALAVLTSAALLPAPVALAAPGHPDPARPHPVAPVVTWAASAQRLGAVTPGRTYRFIVHTSTAGRTPRLRLSNVFGDHPVTLGPVYAGVRDRGAAVRRGGNRPVTFGGATTVTIAPGAYRSSDPVALTVPAHADLAVSLYVRAATGPGTGHVLAYQTSYAATGDHARQDRPDGYTTTLTSWYYLDSVAVTAPRGRASTAVAALGDSITDGANSTPDTNRRWPDLLAARLRADPTAPAEGVANEGISGNRLLHDGTGPSALSRLDRDVLTQPGVRTVIVLEGVNDIKYGTTGATAAELVAGFRRLLTAAHTAHRCVVAATVLPFGGFPAWTPARERVRRQVNEFLRRSGEFDAVADFDRAVRDPRQPDRMDTAYDSGDHLHPDDAGMRALAGAIAPAALRCTR</sequence>
<dbReference type="HOGENOM" id="CLU_029872_1_0_11"/>
<dbReference type="Gene3D" id="3.40.50.1110">
    <property type="entry name" value="SGNH hydrolase"/>
    <property type="match status" value="1"/>
</dbReference>
<reference evidence="4" key="1">
    <citation type="submission" date="2011-12" db="EMBL/GenBank/DDBJ databases">
        <title>Complete genome sequence of Streptomyces cattleya strain DSM 46488.</title>
        <authorList>
            <person name="Ou H.-Y."/>
            <person name="Li P."/>
            <person name="Zhao C."/>
            <person name="O'Hagan D."/>
            <person name="Deng Z."/>
        </authorList>
    </citation>
    <scope>NUCLEOTIDE SEQUENCE [LARGE SCALE GENOMIC DNA]</scope>
    <source>
        <strain evidence="4">ATCC 35852 / DSM 46488 / JCM 4925 / NBRC 14057 / NRRL 8057</strain>
    </source>
</reference>
<dbReference type="KEGG" id="sct:SCAT_0271"/>
<dbReference type="PANTHER" id="PTHR43784:SF2">
    <property type="entry name" value="GDSL-LIKE LIPASE_ACYLHYDROLASE, PUTATIVE (AFU_ORTHOLOGUE AFUA_2G00820)-RELATED"/>
    <property type="match status" value="1"/>
</dbReference>
<gene>
    <name evidence="3" type="ordered locus">SCATT_02820</name>
</gene>
<feature type="signal peptide" evidence="1">
    <location>
        <begin position="1"/>
        <end position="42"/>
    </location>
</feature>
<dbReference type="CDD" id="cd01830">
    <property type="entry name" value="XynE_like"/>
    <property type="match status" value="1"/>
</dbReference>
<dbReference type="STRING" id="1003195.SCATT_02820"/>
<dbReference type="eggNOG" id="COG2755">
    <property type="taxonomic scope" value="Bacteria"/>
</dbReference>
<keyword evidence="4" id="KW-1185">Reference proteome</keyword>
<proteinExistence type="predicted"/>
<evidence type="ECO:0000313" key="3">
    <source>
        <dbReference type="EMBL" id="AEW92653.1"/>
    </source>
</evidence>
<dbReference type="KEGG" id="scy:SCATT_02820"/>
<dbReference type="RefSeq" id="WP_014141047.1">
    <property type="nucleotide sequence ID" value="NC_016111.1"/>
</dbReference>
<evidence type="ECO:0000259" key="2">
    <source>
        <dbReference type="Pfam" id="PF13472"/>
    </source>
</evidence>
<organism evidence="3 4">
    <name type="scientific">Streptantibioticus cattleyicolor (strain ATCC 35852 / DSM 46488 / JCM 4925 / NBRC 14057 / NRRL 8057)</name>
    <name type="common">Streptomyces cattleya</name>
    <dbReference type="NCBI Taxonomy" id="1003195"/>
    <lineage>
        <taxon>Bacteria</taxon>
        <taxon>Bacillati</taxon>
        <taxon>Actinomycetota</taxon>
        <taxon>Actinomycetes</taxon>
        <taxon>Kitasatosporales</taxon>
        <taxon>Streptomycetaceae</taxon>
        <taxon>Streptantibioticus</taxon>
    </lineage>
</organism>
<dbReference type="Proteomes" id="UP000007842">
    <property type="component" value="Chromosome"/>
</dbReference>
<dbReference type="PATRIC" id="fig|1003195.11.peg.1915"/>
<evidence type="ECO:0000313" key="4">
    <source>
        <dbReference type="Proteomes" id="UP000007842"/>
    </source>
</evidence>
<accession>G8WMT4</accession>
<dbReference type="InterPro" id="IPR006311">
    <property type="entry name" value="TAT_signal"/>
</dbReference>
<dbReference type="InterPro" id="IPR053140">
    <property type="entry name" value="GDSL_Rv0518-like"/>
</dbReference>
<name>F8JNS4_STREN</name>
<feature type="chain" id="PRO_5003373475" evidence="1">
    <location>
        <begin position="43"/>
        <end position="425"/>
    </location>
</feature>
<dbReference type="SUPFAM" id="SSF52266">
    <property type="entry name" value="SGNH hydrolase"/>
    <property type="match status" value="1"/>
</dbReference>
<dbReference type="Pfam" id="PF13472">
    <property type="entry name" value="Lipase_GDSL_2"/>
    <property type="match status" value="1"/>
</dbReference>
<dbReference type="InterPro" id="IPR036514">
    <property type="entry name" value="SGNH_hydro_sf"/>
</dbReference>
<dbReference type="OrthoDB" id="1828825at2"/>
<dbReference type="EMBL" id="CP003219">
    <property type="protein sequence ID" value="AEW92653.1"/>
    <property type="molecule type" value="Genomic_DNA"/>
</dbReference>
<keyword evidence="1" id="KW-0732">Signal</keyword>
<dbReference type="PROSITE" id="PS51318">
    <property type="entry name" value="TAT"/>
    <property type="match status" value="1"/>
</dbReference>
<feature type="domain" description="SGNH hydrolase-type esterase" evidence="2">
    <location>
        <begin position="225"/>
        <end position="411"/>
    </location>
</feature>